<reference evidence="1" key="1">
    <citation type="journal article" date="2014" name="Front. Microbiol.">
        <title>High frequency of phylogenetically diverse reductive dehalogenase-homologous genes in deep subseafloor sedimentary metagenomes.</title>
        <authorList>
            <person name="Kawai M."/>
            <person name="Futagami T."/>
            <person name="Toyoda A."/>
            <person name="Takaki Y."/>
            <person name="Nishi S."/>
            <person name="Hori S."/>
            <person name="Arai W."/>
            <person name="Tsubouchi T."/>
            <person name="Morono Y."/>
            <person name="Uchiyama I."/>
            <person name="Ito T."/>
            <person name="Fujiyama A."/>
            <person name="Inagaki F."/>
            <person name="Takami H."/>
        </authorList>
    </citation>
    <scope>NUCLEOTIDE SEQUENCE</scope>
    <source>
        <strain evidence="1">Expedition CK06-06</strain>
    </source>
</reference>
<evidence type="ECO:0000313" key="1">
    <source>
        <dbReference type="EMBL" id="GAI60004.1"/>
    </source>
</evidence>
<gene>
    <name evidence="1" type="ORF">S12H4_04620</name>
</gene>
<accession>X1RWZ4</accession>
<sequence>MADEVTIQLRNPPSEAENWSLSLTDWDITVPIRFIGWNGKERLDIAEAATFEIPSGLNFPLRVISLQITKWNEARTALIVLYETQSFRPYLWDWGKNGWSDEPDPTYREVFIPD</sequence>
<name>X1RWZ4_9ZZZZ</name>
<organism evidence="1">
    <name type="scientific">marine sediment metagenome</name>
    <dbReference type="NCBI Taxonomy" id="412755"/>
    <lineage>
        <taxon>unclassified sequences</taxon>
        <taxon>metagenomes</taxon>
        <taxon>ecological metagenomes</taxon>
    </lineage>
</organism>
<proteinExistence type="predicted"/>
<comment type="caution">
    <text evidence="1">The sequence shown here is derived from an EMBL/GenBank/DDBJ whole genome shotgun (WGS) entry which is preliminary data.</text>
</comment>
<feature type="non-terminal residue" evidence="1">
    <location>
        <position position="114"/>
    </location>
</feature>
<dbReference type="EMBL" id="BARW01001449">
    <property type="protein sequence ID" value="GAI60004.1"/>
    <property type="molecule type" value="Genomic_DNA"/>
</dbReference>
<dbReference type="AlphaFoldDB" id="X1RWZ4"/>
<protein>
    <submittedName>
        <fullName evidence="1">Uncharacterized protein</fullName>
    </submittedName>
</protein>